<dbReference type="STRING" id="1122213.GCA_000423365_01275"/>
<evidence type="ECO:0000313" key="2">
    <source>
        <dbReference type="Proteomes" id="UP000258927"/>
    </source>
</evidence>
<evidence type="ECO:0000313" key="1">
    <source>
        <dbReference type="EMBL" id="AVX04048.1"/>
    </source>
</evidence>
<protein>
    <recommendedName>
        <fullName evidence="3">Amino acid regulated cytosolic protein</fullName>
    </recommendedName>
</protein>
<dbReference type="Proteomes" id="UP000258927">
    <property type="component" value="Chromosome"/>
</dbReference>
<dbReference type="PIRSF" id="PIRSF019381">
    <property type="entry name" value="YcjX"/>
    <property type="match status" value="1"/>
</dbReference>
<dbReference type="RefSeq" id="WP_117395464.1">
    <property type="nucleotide sequence ID" value="NZ_CP021330.1"/>
</dbReference>
<proteinExistence type="predicted"/>
<dbReference type="PANTHER" id="PTHR38605:SF1">
    <property type="entry name" value="ATPASE"/>
    <property type="match status" value="1"/>
</dbReference>
<dbReference type="Pfam" id="PF04317">
    <property type="entry name" value="DUF463"/>
    <property type="match status" value="1"/>
</dbReference>
<dbReference type="AlphaFoldDB" id="A0A2R4MDD2"/>
<gene>
    <name evidence="1" type="ORF">MXMO3_01518</name>
</gene>
<accession>A0A2R4MDD2</accession>
<dbReference type="InterPro" id="IPR007413">
    <property type="entry name" value="YcjX-like"/>
</dbReference>
<dbReference type="KEGG" id="mmyr:MXMO3_01518"/>
<evidence type="ECO:0008006" key="3">
    <source>
        <dbReference type="Google" id="ProtNLM"/>
    </source>
</evidence>
<sequence length="481" mass="53740">MANWTDETRIALDNMRDSVTGLFVPTIRLGVTGLSRAGKTVFITSMIQNLIEGDNLSLFGPLAEGRLIGAQLSPHPNAAMPRFAYEEHLKALKGEDRHWPQSTRQISQVRLTLKFQPDHWATAWAGPREVHLDIVDYPGEWLLDLPLLDKNYREWSDDALQKAHAPARANIAEEWLNLTLKADATAPLDEELATRLSNAFKAYLQSCRADEHALSALPPGRFLMPGDMEGSPALTFAPLPAPDATPKSDSLYAQMERRYEAYKNIVVRPFFRDHFARLDRQIILVDALTALNAGSDAVTDLEKALGEILTCFKTGNNPLWTRFFSTHIDKILFAATKADHMPHTNHDRLGEVLGLLVKGARQRAHYQGAETQSMALAAIRATHEGEVEHEGKMLKTIIGTPQKGESLGDKTYDGNSEIALYPGNLPENPDSIFEDEQSYKGKLKFLRFRPPVLDNATRQKSGLPHIRLDRALDFLLGDKLQ</sequence>
<dbReference type="EMBL" id="CP021330">
    <property type="protein sequence ID" value="AVX04048.1"/>
    <property type="molecule type" value="Genomic_DNA"/>
</dbReference>
<organism evidence="1 2">
    <name type="scientific">Maritalea myrionectae</name>
    <dbReference type="NCBI Taxonomy" id="454601"/>
    <lineage>
        <taxon>Bacteria</taxon>
        <taxon>Pseudomonadati</taxon>
        <taxon>Pseudomonadota</taxon>
        <taxon>Alphaproteobacteria</taxon>
        <taxon>Hyphomicrobiales</taxon>
        <taxon>Devosiaceae</taxon>
        <taxon>Maritalea</taxon>
    </lineage>
</organism>
<dbReference type="PANTHER" id="PTHR38605">
    <property type="entry name" value="ATPASE-RELATED"/>
    <property type="match status" value="1"/>
</dbReference>
<keyword evidence="2" id="KW-1185">Reference proteome</keyword>
<name>A0A2R4MDD2_9HYPH</name>
<reference evidence="1 2" key="1">
    <citation type="submission" date="2017-05" db="EMBL/GenBank/DDBJ databases">
        <title>Genome Analysis of Maritalea myrionectae HL2708#5.</title>
        <authorList>
            <consortium name="Cotde Inc.-PKNU"/>
            <person name="Jang D."/>
            <person name="Oh H.-M."/>
        </authorList>
    </citation>
    <scope>NUCLEOTIDE SEQUENCE [LARGE SCALE GENOMIC DNA]</scope>
    <source>
        <strain evidence="1 2">HL2708#5</strain>
    </source>
</reference>